<gene>
    <name evidence="1" type="ORF">DRF58_17830</name>
</gene>
<dbReference type="AlphaFoldDB" id="A0A3D9CIF7"/>
<reference evidence="1 2" key="1">
    <citation type="journal article" date="2006" name="Int. J. Syst. Evol. Microbiol.">
        <title>Chryseobacterium hispanicum sp. nov., isolated from the drinking water distribution system of Sevilla, Spain.</title>
        <authorList>
            <person name="Gallego V."/>
            <person name="Garcia M.T."/>
            <person name="Ventosa A."/>
        </authorList>
    </citation>
    <scope>NUCLEOTIDE SEQUENCE [LARGE SCALE GENOMIC DNA]</scope>
    <source>
        <strain evidence="1 2">KCTC 22104</strain>
    </source>
</reference>
<proteinExistence type="predicted"/>
<accession>A0A3D9CIF7</accession>
<protein>
    <submittedName>
        <fullName evidence="1">Type II toxin-antitoxin system HicB family antitoxin</fullName>
    </submittedName>
</protein>
<keyword evidence="2" id="KW-1185">Reference proteome</keyword>
<comment type="caution">
    <text evidence="1">The sequence shown here is derived from an EMBL/GenBank/DDBJ whole genome shotgun (WGS) entry which is preliminary data.</text>
</comment>
<organism evidence="1 2">
    <name type="scientific">Epilithonimonas hispanica</name>
    <dbReference type="NCBI Taxonomy" id="358687"/>
    <lineage>
        <taxon>Bacteria</taxon>
        <taxon>Pseudomonadati</taxon>
        <taxon>Bacteroidota</taxon>
        <taxon>Flavobacteriia</taxon>
        <taxon>Flavobacteriales</taxon>
        <taxon>Weeksellaceae</taxon>
        <taxon>Chryseobacterium group</taxon>
        <taxon>Epilithonimonas</taxon>
    </lineage>
</organism>
<dbReference type="Proteomes" id="UP000256326">
    <property type="component" value="Unassembled WGS sequence"/>
</dbReference>
<dbReference type="InterPro" id="IPR035069">
    <property type="entry name" value="TTHA1013/TTHA0281-like"/>
</dbReference>
<dbReference type="SUPFAM" id="SSF143100">
    <property type="entry name" value="TTHA1013/TTHA0281-like"/>
    <property type="match status" value="1"/>
</dbReference>
<dbReference type="Gene3D" id="3.30.160.250">
    <property type="match status" value="1"/>
</dbReference>
<evidence type="ECO:0000313" key="1">
    <source>
        <dbReference type="EMBL" id="REC65524.1"/>
    </source>
</evidence>
<sequence>MLNRTIEVFIEKTEDGTYWGTSQNFEGIITTFGESLEELKTNFEEAFADHMELAKETNEDYANDYDNITFQYEMDISSFFELVPELKISYIAKKANMNESLVRQYKNGITAASQDQAKKIQQAVHELGRELLSVKF</sequence>
<name>A0A3D9CIF7_9FLAO</name>
<dbReference type="OrthoDB" id="676274at2"/>
<dbReference type="EMBL" id="QNUG01000090">
    <property type="protein sequence ID" value="REC65524.1"/>
    <property type="molecule type" value="Genomic_DNA"/>
</dbReference>
<evidence type="ECO:0000313" key="2">
    <source>
        <dbReference type="Proteomes" id="UP000256326"/>
    </source>
</evidence>
<dbReference type="RefSeq" id="WP_116037289.1">
    <property type="nucleotide sequence ID" value="NZ_JBHLVV010000140.1"/>
</dbReference>